<dbReference type="GO" id="GO:0006352">
    <property type="term" value="P:DNA-templated transcription initiation"/>
    <property type="evidence" value="ECO:0007669"/>
    <property type="project" value="InterPro"/>
</dbReference>
<dbReference type="InterPro" id="IPR013324">
    <property type="entry name" value="RNA_pol_sigma_r3/r4-like"/>
</dbReference>
<keyword evidence="4" id="KW-0804">Transcription</keyword>
<organism evidence="7 8">
    <name type="scientific">Flavonifractor plautii</name>
    <name type="common">Fusobacterium plautii</name>
    <dbReference type="NCBI Taxonomy" id="292800"/>
    <lineage>
        <taxon>Bacteria</taxon>
        <taxon>Bacillati</taxon>
        <taxon>Bacillota</taxon>
        <taxon>Clostridia</taxon>
        <taxon>Eubacteriales</taxon>
        <taxon>Oscillospiraceae</taxon>
        <taxon>Flavonifractor</taxon>
    </lineage>
</organism>
<dbReference type="GO" id="GO:0003677">
    <property type="term" value="F:DNA binding"/>
    <property type="evidence" value="ECO:0007669"/>
    <property type="project" value="InterPro"/>
</dbReference>
<evidence type="ECO:0000256" key="3">
    <source>
        <dbReference type="ARBA" id="ARBA00023082"/>
    </source>
</evidence>
<dbReference type="InterPro" id="IPR014284">
    <property type="entry name" value="RNA_pol_sigma-70_dom"/>
</dbReference>
<evidence type="ECO:0000256" key="1">
    <source>
        <dbReference type="ARBA" id="ARBA00010641"/>
    </source>
</evidence>
<gene>
    <name evidence="7" type="ORF">PND83_08880</name>
</gene>
<dbReference type="InterPro" id="IPR007627">
    <property type="entry name" value="RNA_pol_sigma70_r2"/>
</dbReference>
<dbReference type="Pfam" id="PF08281">
    <property type="entry name" value="Sigma70_r4_2"/>
    <property type="match status" value="1"/>
</dbReference>
<dbReference type="Gene3D" id="1.10.1740.10">
    <property type="match status" value="1"/>
</dbReference>
<proteinExistence type="inferred from homology"/>
<dbReference type="PANTHER" id="PTHR43133">
    <property type="entry name" value="RNA POLYMERASE ECF-TYPE SIGMA FACTO"/>
    <property type="match status" value="1"/>
</dbReference>
<sequence length="185" mass="21875">MIPYCILVIEDDDDRTFMEQLFVDYHRLMYHEIFKLVHDQWAAEDVMQSTLVRLIDKIPELRLKDRGHLVNYIITASKNQARNYLRDSGHHSASDLQEFMEYEDPNMDGGAIELQIIKKEDLEELAHIWTQLDERTRYLLEGHYILNLPAAEMARELNVKPASLRMALTRARKTAYQLLQDKSRQ</sequence>
<dbReference type="GO" id="GO:0016987">
    <property type="term" value="F:sigma factor activity"/>
    <property type="evidence" value="ECO:0007669"/>
    <property type="project" value="UniProtKB-KW"/>
</dbReference>
<dbReference type="RefSeq" id="WP_021631592.1">
    <property type="nucleotide sequence ID" value="NZ_BAABZG010000001.1"/>
</dbReference>
<dbReference type="SUPFAM" id="SSF88946">
    <property type="entry name" value="Sigma2 domain of RNA polymerase sigma factors"/>
    <property type="match status" value="1"/>
</dbReference>
<name>A0AAW6C4S9_FLAPL</name>
<dbReference type="InterPro" id="IPR036388">
    <property type="entry name" value="WH-like_DNA-bd_sf"/>
</dbReference>
<comment type="caution">
    <text evidence="7">The sequence shown here is derived from an EMBL/GenBank/DDBJ whole genome shotgun (WGS) entry which is preliminary data.</text>
</comment>
<dbReference type="InterPro" id="IPR039425">
    <property type="entry name" value="RNA_pol_sigma-70-like"/>
</dbReference>
<dbReference type="AlphaFoldDB" id="A0AAW6C4S9"/>
<dbReference type="EMBL" id="JAQLWO010000008">
    <property type="protein sequence ID" value="MDB7906084.1"/>
    <property type="molecule type" value="Genomic_DNA"/>
</dbReference>
<dbReference type="Pfam" id="PF04542">
    <property type="entry name" value="Sigma70_r2"/>
    <property type="match status" value="1"/>
</dbReference>
<protein>
    <submittedName>
        <fullName evidence="7">Sigma-70 family RNA polymerase sigma factor</fullName>
    </submittedName>
</protein>
<dbReference type="Gene3D" id="1.10.10.10">
    <property type="entry name" value="Winged helix-like DNA-binding domain superfamily/Winged helix DNA-binding domain"/>
    <property type="match status" value="1"/>
</dbReference>
<dbReference type="SUPFAM" id="SSF88659">
    <property type="entry name" value="Sigma3 and sigma4 domains of RNA polymerase sigma factors"/>
    <property type="match status" value="1"/>
</dbReference>
<feature type="domain" description="RNA polymerase sigma factor 70 region 4 type 2" evidence="6">
    <location>
        <begin position="126"/>
        <end position="173"/>
    </location>
</feature>
<dbReference type="InterPro" id="IPR013249">
    <property type="entry name" value="RNA_pol_sigma70_r4_t2"/>
</dbReference>
<keyword evidence="2" id="KW-0805">Transcription regulation</keyword>
<dbReference type="Proteomes" id="UP001211006">
    <property type="component" value="Unassembled WGS sequence"/>
</dbReference>
<dbReference type="InterPro" id="IPR013325">
    <property type="entry name" value="RNA_pol_sigma_r2"/>
</dbReference>
<keyword evidence="3" id="KW-0731">Sigma factor</keyword>
<evidence type="ECO:0000313" key="8">
    <source>
        <dbReference type="Proteomes" id="UP001211006"/>
    </source>
</evidence>
<evidence type="ECO:0000256" key="2">
    <source>
        <dbReference type="ARBA" id="ARBA00023015"/>
    </source>
</evidence>
<evidence type="ECO:0000259" key="6">
    <source>
        <dbReference type="Pfam" id="PF08281"/>
    </source>
</evidence>
<evidence type="ECO:0000313" key="7">
    <source>
        <dbReference type="EMBL" id="MDB7906084.1"/>
    </source>
</evidence>
<accession>A0AAW6C4S9</accession>
<feature type="domain" description="RNA polymerase sigma-70 region 2" evidence="5">
    <location>
        <begin position="21"/>
        <end position="88"/>
    </location>
</feature>
<dbReference type="PANTHER" id="PTHR43133:SF51">
    <property type="entry name" value="RNA POLYMERASE SIGMA FACTOR"/>
    <property type="match status" value="1"/>
</dbReference>
<evidence type="ECO:0000259" key="5">
    <source>
        <dbReference type="Pfam" id="PF04542"/>
    </source>
</evidence>
<dbReference type="NCBIfam" id="TIGR02937">
    <property type="entry name" value="sigma70-ECF"/>
    <property type="match status" value="1"/>
</dbReference>
<comment type="similarity">
    <text evidence="1">Belongs to the sigma-70 factor family. ECF subfamily.</text>
</comment>
<reference evidence="7" key="1">
    <citation type="submission" date="2023-01" db="EMBL/GenBank/DDBJ databases">
        <title>Human gut microbiome strain richness.</title>
        <authorList>
            <person name="Chen-Liaw A."/>
        </authorList>
    </citation>
    <scope>NUCLEOTIDE SEQUENCE</scope>
    <source>
        <strain evidence="7">2225st1_A6_2225SCRN_200828</strain>
    </source>
</reference>
<evidence type="ECO:0000256" key="4">
    <source>
        <dbReference type="ARBA" id="ARBA00023163"/>
    </source>
</evidence>